<protein>
    <submittedName>
        <fullName evidence="2">Uncharacterized protein</fullName>
    </submittedName>
</protein>
<dbReference type="AlphaFoldDB" id="A0AAV4DT56"/>
<comment type="caution">
    <text evidence="2">The sequence shown here is derived from an EMBL/GenBank/DDBJ whole genome shotgun (WGS) entry which is preliminary data.</text>
</comment>
<evidence type="ECO:0000313" key="3">
    <source>
        <dbReference type="Proteomes" id="UP000735302"/>
    </source>
</evidence>
<proteinExistence type="predicted"/>
<accession>A0AAV4DT56</accession>
<evidence type="ECO:0000313" key="2">
    <source>
        <dbReference type="EMBL" id="GFO47335.1"/>
    </source>
</evidence>
<keyword evidence="1" id="KW-0175">Coiled coil</keyword>
<feature type="coiled-coil region" evidence="1">
    <location>
        <begin position="84"/>
        <end position="111"/>
    </location>
</feature>
<organism evidence="2 3">
    <name type="scientific">Plakobranchus ocellatus</name>
    <dbReference type="NCBI Taxonomy" id="259542"/>
    <lineage>
        <taxon>Eukaryota</taxon>
        <taxon>Metazoa</taxon>
        <taxon>Spiralia</taxon>
        <taxon>Lophotrochozoa</taxon>
        <taxon>Mollusca</taxon>
        <taxon>Gastropoda</taxon>
        <taxon>Heterobranchia</taxon>
        <taxon>Euthyneura</taxon>
        <taxon>Panpulmonata</taxon>
        <taxon>Sacoglossa</taxon>
        <taxon>Placobranchoidea</taxon>
        <taxon>Plakobranchidae</taxon>
        <taxon>Plakobranchus</taxon>
    </lineage>
</organism>
<dbReference type="EMBL" id="BLXT01008305">
    <property type="protein sequence ID" value="GFO47335.1"/>
    <property type="molecule type" value="Genomic_DNA"/>
</dbReference>
<gene>
    <name evidence="2" type="ORF">PoB_007384000</name>
</gene>
<sequence length="113" mass="12846">MAINESGIMLDFSHLDDVAPSMNSFDDNNPIITENKTPLNTTISSTISPLWNAEVAEIFAIPKAQKPTPKSKRAITTHRILTSDEVIENKKKKLQDKLDKQKKERLEQKKEKE</sequence>
<reference evidence="2 3" key="1">
    <citation type="journal article" date="2021" name="Elife">
        <title>Chloroplast acquisition without the gene transfer in kleptoplastic sea slugs, Plakobranchus ocellatus.</title>
        <authorList>
            <person name="Maeda T."/>
            <person name="Takahashi S."/>
            <person name="Yoshida T."/>
            <person name="Shimamura S."/>
            <person name="Takaki Y."/>
            <person name="Nagai Y."/>
            <person name="Toyoda A."/>
            <person name="Suzuki Y."/>
            <person name="Arimoto A."/>
            <person name="Ishii H."/>
            <person name="Satoh N."/>
            <person name="Nishiyama T."/>
            <person name="Hasebe M."/>
            <person name="Maruyama T."/>
            <person name="Minagawa J."/>
            <person name="Obokata J."/>
            <person name="Shigenobu S."/>
        </authorList>
    </citation>
    <scope>NUCLEOTIDE SEQUENCE [LARGE SCALE GENOMIC DNA]</scope>
</reference>
<keyword evidence="3" id="KW-1185">Reference proteome</keyword>
<evidence type="ECO:0000256" key="1">
    <source>
        <dbReference type="SAM" id="Coils"/>
    </source>
</evidence>
<name>A0AAV4DT56_9GAST</name>
<dbReference type="Proteomes" id="UP000735302">
    <property type="component" value="Unassembled WGS sequence"/>
</dbReference>